<dbReference type="AlphaFoldDB" id="A0A9D1AHQ6"/>
<dbReference type="InterPro" id="IPR052922">
    <property type="entry name" value="Cytidylate_Kinase-2"/>
</dbReference>
<dbReference type="Gene3D" id="3.40.50.300">
    <property type="entry name" value="P-loop containing nucleotide triphosphate hydrolases"/>
    <property type="match status" value="1"/>
</dbReference>
<dbReference type="SUPFAM" id="SSF52540">
    <property type="entry name" value="P-loop containing nucleoside triphosphate hydrolases"/>
    <property type="match status" value="1"/>
</dbReference>
<gene>
    <name evidence="1" type="ORF">IAB36_01180</name>
</gene>
<dbReference type="InterPro" id="IPR027417">
    <property type="entry name" value="P-loop_NTPase"/>
</dbReference>
<dbReference type="EMBL" id="DVGY01000030">
    <property type="protein sequence ID" value="HIR40422.1"/>
    <property type="molecule type" value="Genomic_DNA"/>
</dbReference>
<sequence length="168" mass="19761">MKIAVLGYSGCGKSTLTAQLAQQLGFPALHLDQVHWLPGWVEQESELEREQVKQFLDANSNWVMDGNYLSLWGERRLEEADCIVILQFSRWTCLKRVGERWLHHRGESRPSMTQGCPEKLDGEFLRWILFTGRNAMRREGYEKIARQYPEKVLRFTSPKALESWKWDF</sequence>
<reference evidence="1" key="2">
    <citation type="journal article" date="2021" name="PeerJ">
        <title>Extensive microbial diversity within the chicken gut microbiome revealed by metagenomics and culture.</title>
        <authorList>
            <person name="Gilroy R."/>
            <person name="Ravi A."/>
            <person name="Getino M."/>
            <person name="Pursley I."/>
            <person name="Horton D.L."/>
            <person name="Alikhan N.F."/>
            <person name="Baker D."/>
            <person name="Gharbi K."/>
            <person name="Hall N."/>
            <person name="Watson M."/>
            <person name="Adriaenssens E.M."/>
            <person name="Foster-Nyarko E."/>
            <person name="Jarju S."/>
            <person name="Secka A."/>
            <person name="Antonio M."/>
            <person name="Oren A."/>
            <person name="Chaudhuri R.R."/>
            <person name="La Ragione R."/>
            <person name="Hildebrand F."/>
            <person name="Pallen M.J."/>
        </authorList>
    </citation>
    <scope>NUCLEOTIDE SEQUENCE</scope>
    <source>
        <strain evidence="1">CHK184-25365</strain>
    </source>
</reference>
<dbReference type="Proteomes" id="UP000886749">
    <property type="component" value="Unassembled WGS sequence"/>
</dbReference>
<name>A0A9D1AHQ6_9FIRM</name>
<comment type="caution">
    <text evidence="1">The sequence shown here is derived from an EMBL/GenBank/DDBJ whole genome shotgun (WGS) entry which is preliminary data.</text>
</comment>
<evidence type="ECO:0000313" key="2">
    <source>
        <dbReference type="Proteomes" id="UP000886749"/>
    </source>
</evidence>
<protein>
    <submittedName>
        <fullName evidence="1">Topology modulation protein</fullName>
    </submittedName>
</protein>
<evidence type="ECO:0000313" key="1">
    <source>
        <dbReference type="EMBL" id="HIR40422.1"/>
    </source>
</evidence>
<dbReference type="PANTHER" id="PTHR37816:SF3">
    <property type="entry name" value="MODULATES DNA TOPOLOGY"/>
    <property type="match status" value="1"/>
</dbReference>
<proteinExistence type="predicted"/>
<accession>A0A9D1AHQ6</accession>
<reference evidence="1" key="1">
    <citation type="submission" date="2020-10" db="EMBL/GenBank/DDBJ databases">
        <authorList>
            <person name="Gilroy R."/>
        </authorList>
    </citation>
    <scope>NUCLEOTIDE SEQUENCE</scope>
    <source>
        <strain evidence="1">CHK184-25365</strain>
    </source>
</reference>
<dbReference type="PANTHER" id="PTHR37816">
    <property type="entry name" value="YALI0E33011P"/>
    <property type="match status" value="1"/>
</dbReference>
<organism evidence="1 2">
    <name type="scientific">Candidatus Egerieicola pullicola</name>
    <dbReference type="NCBI Taxonomy" id="2840775"/>
    <lineage>
        <taxon>Bacteria</taxon>
        <taxon>Bacillati</taxon>
        <taxon>Bacillota</taxon>
        <taxon>Clostridia</taxon>
        <taxon>Eubacteriales</taxon>
        <taxon>Oscillospiraceae</taxon>
        <taxon>Oscillospiraceae incertae sedis</taxon>
        <taxon>Candidatus Egerieicola</taxon>
    </lineage>
</organism>